<feature type="compositionally biased region" description="Polar residues" evidence="1">
    <location>
        <begin position="107"/>
        <end position="119"/>
    </location>
</feature>
<feature type="compositionally biased region" description="Basic and acidic residues" evidence="1">
    <location>
        <begin position="89"/>
        <end position="100"/>
    </location>
</feature>
<feature type="region of interest" description="Disordered" evidence="1">
    <location>
        <begin position="42"/>
        <end position="126"/>
    </location>
</feature>
<reference evidence="2 3" key="1">
    <citation type="journal article" date="2023" name="IScience">
        <title>Expanded male sex-determining region conserved during the evolution of homothallism in the green alga Volvox.</title>
        <authorList>
            <person name="Yamamoto K."/>
            <person name="Matsuzaki R."/>
            <person name="Mahakham W."/>
            <person name="Heman W."/>
            <person name="Sekimoto H."/>
            <person name="Kawachi M."/>
            <person name="Minakuchi Y."/>
            <person name="Toyoda A."/>
            <person name="Nozaki H."/>
        </authorList>
    </citation>
    <scope>NUCLEOTIDE SEQUENCE [LARGE SCALE GENOMIC DNA]</scope>
    <source>
        <strain evidence="2 3">NIES-4468</strain>
    </source>
</reference>
<name>A0ABQ5S6D5_9CHLO</name>
<evidence type="ECO:0000313" key="3">
    <source>
        <dbReference type="Proteomes" id="UP001165090"/>
    </source>
</evidence>
<gene>
    <name evidence="2" type="ORF">VaNZ11_009015</name>
</gene>
<accession>A0ABQ5S6D5</accession>
<sequence length="443" mass="45463">MSESSGDTPDWLRQHTETPIKIFIASSSDDDDDIVLVRRNISVPSGFGGGPGPSQRAATAAQVGQDEGLQQSAQQPGDLAKATCQRPKRNADQQAAKDEETQPLPELSQQSALPESSQKQVERRQQQADAQLVAGVPSIAANIGGALEAGKLPIMLPEKLNRNKVLLELPAAPASGEHYHGAADLSGDSGAVGRIVIVGAGASGKGAAATGGLDGGALQIDLKGVMYNAWVLPLATTALVLNIGPTEAKVESLFNDFIRLREVVHPCLADEDRGDARLAYLLDGDDENYQVGGGDGDDASGQGAKISKGPGKPRKRAADKAAGGGPEKKAKTSKKAASSKADKKDGTGAGVGAKKAPAGAAKKKAKNELRTAREGKKSAGPKKTPEAKKAAAKTPAEKGKKTTTQGLGVQAGSVTKRASTGRKKQTTLRAFAAAAKPGSDSSE</sequence>
<organism evidence="2 3">
    <name type="scientific">Volvox africanus</name>
    <dbReference type="NCBI Taxonomy" id="51714"/>
    <lineage>
        <taxon>Eukaryota</taxon>
        <taxon>Viridiplantae</taxon>
        <taxon>Chlorophyta</taxon>
        <taxon>core chlorophytes</taxon>
        <taxon>Chlorophyceae</taxon>
        <taxon>CS clade</taxon>
        <taxon>Chlamydomonadales</taxon>
        <taxon>Volvocaceae</taxon>
        <taxon>Volvox</taxon>
    </lineage>
</organism>
<dbReference type="PANTHER" id="PTHR34810:SF1">
    <property type="entry name" value="DNA-BINDING PROTEIN BIN4"/>
    <property type="match status" value="1"/>
</dbReference>
<dbReference type="Proteomes" id="UP001165090">
    <property type="component" value="Unassembled WGS sequence"/>
</dbReference>
<keyword evidence="3" id="KW-1185">Reference proteome</keyword>
<feature type="compositionally biased region" description="Basic and acidic residues" evidence="1">
    <location>
        <begin position="366"/>
        <end position="400"/>
    </location>
</feature>
<dbReference type="EMBL" id="BSDZ01000024">
    <property type="protein sequence ID" value="GLI65477.1"/>
    <property type="molecule type" value="Genomic_DNA"/>
</dbReference>
<evidence type="ECO:0000313" key="2">
    <source>
        <dbReference type="EMBL" id="GLI65477.1"/>
    </source>
</evidence>
<evidence type="ECO:0000256" key="1">
    <source>
        <dbReference type="SAM" id="MobiDB-lite"/>
    </source>
</evidence>
<comment type="caution">
    <text evidence="2">The sequence shown here is derived from an EMBL/GenBank/DDBJ whole genome shotgun (WGS) entry which is preliminary data.</text>
</comment>
<proteinExistence type="predicted"/>
<dbReference type="PANTHER" id="PTHR34810">
    <property type="entry name" value="DNA-BINDING PROTEIN BIN4"/>
    <property type="match status" value="1"/>
</dbReference>
<protein>
    <submittedName>
        <fullName evidence="2">Uncharacterized protein</fullName>
    </submittedName>
</protein>
<dbReference type="InterPro" id="IPR033246">
    <property type="entry name" value="BIN4"/>
</dbReference>
<feature type="region of interest" description="Disordered" evidence="1">
    <location>
        <begin position="290"/>
        <end position="443"/>
    </location>
</feature>